<protein>
    <recommendedName>
        <fullName evidence="3">Thioesterase domain-containing protein</fullName>
    </recommendedName>
</protein>
<accession>A0A2G5UN58</accession>
<sequence length="155" mass="17421">MDQEYLDKMQKAARELKAELAPRQRPGKVDKVQIISVVGNRLELKANTPDTLEAANRFFGHLGCPAMVVAFTMTIPQPQEYPQMDINIEICEIPAPNESVQFIAVAKQRGAHRADLSFKAYADRDGKTMIAQGSSWLDLENPYLPEPLQQQQPNQ</sequence>
<comment type="caution">
    <text evidence="1">The sequence shown here is derived from an EMBL/GenBank/DDBJ whole genome shotgun (WGS) entry which is preliminary data.</text>
</comment>
<name>A0A2G5UN58_9PELO</name>
<evidence type="ECO:0008006" key="3">
    <source>
        <dbReference type="Google" id="ProtNLM"/>
    </source>
</evidence>
<dbReference type="EMBL" id="PDUG01000003">
    <property type="protein sequence ID" value="PIC40950.1"/>
    <property type="molecule type" value="Genomic_DNA"/>
</dbReference>
<evidence type="ECO:0000313" key="1">
    <source>
        <dbReference type="EMBL" id="PIC40950.1"/>
    </source>
</evidence>
<reference evidence="2" key="1">
    <citation type="submission" date="2017-10" db="EMBL/GenBank/DDBJ databases">
        <title>Rapid genome shrinkage in a self-fertile nematode reveals novel sperm competition proteins.</title>
        <authorList>
            <person name="Yin D."/>
            <person name="Schwarz E.M."/>
            <person name="Thomas C.G."/>
            <person name="Felde R.L."/>
            <person name="Korf I.F."/>
            <person name="Cutter A.D."/>
            <person name="Schartner C.M."/>
            <person name="Ralston E.J."/>
            <person name="Meyer B.J."/>
            <person name="Haag E.S."/>
        </authorList>
    </citation>
    <scope>NUCLEOTIDE SEQUENCE [LARGE SCALE GENOMIC DNA]</scope>
    <source>
        <strain evidence="2">JU1422</strain>
    </source>
</reference>
<evidence type="ECO:0000313" key="2">
    <source>
        <dbReference type="Proteomes" id="UP000230233"/>
    </source>
</evidence>
<proteinExistence type="predicted"/>
<keyword evidence="2" id="KW-1185">Reference proteome</keyword>
<organism evidence="1 2">
    <name type="scientific">Caenorhabditis nigoni</name>
    <dbReference type="NCBI Taxonomy" id="1611254"/>
    <lineage>
        <taxon>Eukaryota</taxon>
        <taxon>Metazoa</taxon>
        <taxon>Ecdysozoa</taxon>
        <taxon>Nematoda</taxon>
        <taxon>Chromadorea</taxon>
        <taxon>Rhabditida</taxon>
        <taxon>Rhabditina</taxon>
        <taxon>Rhabditomorpha</taxon>
        <taxon>Rhabditoidea</taxon>
        <taxon>Rhabditidae</taxon>
        <taxon>Peloderinae</taxon>
        <taxon>Caenorhabditis</taxon>
    </lineage>
</organism>
<dbReference type="Proteomes" id="UP000230233">
    <property type="component" value="Chromosome III"/>
</dbReference>
<gene>
    <name evidence="1" type="primary">Cnig_chr_III.g8534</name>
    <name evidence="1" type="ORF">B9Z55_008534</name>
</gene>
<dbReference type="AlphaFoldDB" id="A0A2G5UN58"/>